<organism evidence="1 2">
    <name type="scientific">Saccharococcus caldoxylosilyticus</name>
    <dbReference type="NCBI Taxonomy" id="81408"/>
    <lineage>
        <taxon>Bacteria</taxon>
        <taxon>Bacillati</taxon>
        <taxon>Bacillota</taxon>
        <taxon>Bacilli</taxon>
        <taxon>Bacillales</taxon>
        <taxon>Anoxybacillaceae</taxon>
        <taxon>Saccharococcus</taxon>
    </lineage>
</organism>
<dbReference type="STRING" id="81408.B4119_3682"/>
<proteinExistence type="predicted"/>
<evidence type="ECO:0000313" key="1">
    <source>
        <dbReference type="EMBL" id="KYD11286.1"/>
    </source>
</evidence>
<evidence type="ECO:0000313" key="2">
    <source>
        <dbReference type="Proteomes" id="UP000075455"/>
    </source>
</evidence>
<comment type="caution">
    <text evidence="1">The sequence shown here is derived from an EMBL/GenBank/DDBJ whole genome shotgun (WGS) entry which is preliminary data.</text>
</comment>
<gene>
    <name evidence="1" type="ORF">B4119_3682</name>
</gene>
<dbReference type="Proteomes" id="UP000075455">
    <property type="component" value="Unassembled WGS sequence"/>
</dbReference>
<accession>A0A150LH68</accession>
<name>A0A150LH68_9BACL</name>
<dbReference type="AlphaFoldDB" id="A0A150LH68"/>
<dbReference type="EMBL" id="LQYS01000080">
    <property type="protein sequence ID" value="KYD11286.1"/>
    <property type="molecule type" value="Genomic_DNA"/>
</dbReference>
<reference evidence="1 2" key="1">
    <citation type="submission" date="2016-01" db="EMBL/GenBank/DDBJ databases">
        <title>Draft Genome Sequences of Seven Thermophilic Sporeformers Isolated from Foods.</title>
        <authorList>
            <person name="Berendsen E.M."/>
            <person name="Wells-Bennik M.H."/>
            <person name="Krawcyk A.O."/>
            <person name="De Jong A."/>
            <person name="Holsappel S."/>
            <person name="Eijlander R.T."/>
            <person name="Kuipers O.P."/>
        </authorList>
    </citation>
    <scope>NUCLEOTIDE SEQUENCE [LARGE SCALE GENOMIC DNA]</scope>
    <source>
        <strain evidence="1 2">B4119</strain>
    </source>
</reference>
<sequence length="41" mass="4791">MGWQNVSGKGGGETICAFYAQRYRQLRRPIREDFLNPFRAT</sequence>
<protein>
    <submittedName>
        <fullName evidence="1">Uncharacterized protein</fullName>
    </submittedName>
</protein>